<dbReference type="GO" id="GO:0007018">
    <property type="term" value="P:microtubule-based movement"/>
    <property type="evidence" value="ECO:0007669"/>
    <property type="project" value="InterPro"/>
</dbReference>
<protein>
    <recommendedName>
        <fullName evidence="11">Kinesin-like protein</fullName>
    </recommendedName>
</protein>
<evidence type="ECO:0000256" key="2">
    <source>
        <dbReference type="ARBA" id="ARBA00022490"/>
    </source>
</evidence>
<feature type="region of interest" description="Disordered" evidence="13">
    <location>
        <begin position="725"/>
        <end position="752"/>
    </location>
</feature>
<feature type="coiled-coil region" evidence="12">
    <location>
        <begin position="409"/>
        <end position="567"/>
    </location>
</feature>
<evidence type="ECO:0000256" key="13">
    <source>
        <dbReference type="SAM" id="MobiDB-lite"/>
    </source>
</evidence>
<sequence>MEEEKEDSIGGNVIVLCRFRPLNEREAISGELININISDDNKNISLHSSTESGEPLKFCFDYVFPTTSKQNLVYEKSAKPIVEAVMQGFNGTVFAYGQTSSGKTYTMTGPDLEDPISMGVIPRMVSTVFDMISNSDPYIEYAVKVSYAEIYLEKIKDLLDISKTNLKVHEDKTRGVFIAELTERYVATETDVYEIMKFGLDNRNVGSTNMNSQSSRSHSIFIITITQTNNRDYIAKTGKLYLVDLAGSEKVGKTGATGKRLDEAKNINKSLTMLGLVIYSLTDGKSTHIPYRDSKLTRVLQDSLGGNSKTALIVTCSPALYNEAETISTLRFGMRAKAIKNTPKINREYTVAELKLMLAKLREEMAKKDRRIKMLEDQVKALGGKVPDVMIKEVKFDDEREIEHEPNKNDDYEEIIAELEDVRTKLAEEVRISNKRETEIKERIEDLTICNAKIVQLNQEIKFLKEKMPENDFSIQERENLLERLLVTKEALEADRFSLNQKIIDLEKKLGEKDAEILELSNKGPSGQSRNSINNFKDLLKSEREINSGYQKEIQQLRQNVSDLLNKRCPDAKINEILRDDISRKERDKWMEERKKIILDLQNRIDRVTELEVALDDAKDSYKTLESYMSEGERSLKKKTDTLERNLEQLTLMYHQLVSQKSQLGVDKQLADKRLHRIMDKNKSLDEENARLNSLYEQAEAKIAQMNNKESFHDKNPRASIGVLNIKKTIRGGNPSSKRPSITHSKSPFSED</sequence>
<evidence type="ECO:0000256" key="3">
    <source>
        <dbReference type="ARBA" id="ARBA00022701"/>
    </source>
</evidence>
<dbReference type="Proteomes" id="UP000187209">
    <property type="component" value="Unassembled WGS sequence"/>
</dbReference>
<comment type="caution">
    <text evidence="15">The sequence shown here is derived from an EMBL/GenBank/DDBJ whole genome shotgun (WGS) entry which is preliminary data.</text>
</comment>
<dbReference type="InterPro" id="IPR001752">
    <property type="entry name" value="Kinesin_motor_dom"/>
</dbReference>
<dbReference type="OrthoDB" id="3176171at2759"/>
<evidence type="ECO:0000256" key="11">
    <source>
        <dbReference type="RuleBase" id="RU000394"/>
    </source>
</evidence>
<reference evidence="15 16" key="1">
    <citation type="submission" date="2016-11" db="EMBL/GenBank/DDBJ databases">
        <title>The macronuclear genome of Stentor coeruleus: a giant cell with tiny introns.</title>
        <authorList>
            <person name="Slabodnick M."/>
            <person name="Ruby J.G."/>
            <person name="Reiff S.B."/>
            <person name="Swart E.C."/>
            <person name="Gosai S."/>
            <person name="Prabakaran S."/>
            <person name="Witkowska E."/>
            <person name="Larue G.E."/>
            <person name="Fisher S."/>
            <person name="Freeman R.M."/>
            <person name="Gunawardena J."/>
            <person name="Chu W."/>
            <person name="Stover N.A."/>
            <person name="Gregory B.D."/>
            <person name="Nowacki M."/>
            <person name="Derisi J."/>
            <person name="Roy S.W."/>
            <person name="Marshall W.F."/>
            <person name="Sood P."/>
        </authorList>
    </citation>
    <scope>NUCLEOTIDE SEQUENCE [LARGE SCALE GENOMIC DNA]</scope>
    <source>
        <strain evidence="15">WM001</strain>
    </source>
</reference>
<evidence type="ECO:0000259" key="14">
    <source>
        <dbReference type="PROSITE" id="PS50067"/>
    </source>
</evidence>
<dbReference type="CDD" id="cd23649">
    <property type="entry name" value="Khc_CBD_cc"/>
    <property type="match status" value="1"/>
</dbReference>
<dbReference type="PANTHER" id="PTHR47968">
    <property type="entry name" value="CENTROMERE PROTEIN E"/>
    <property type="match status" value="1"/>
</dbReference>
<evidence type="ECO:0000256" key="9">
    <source>
        <dbReference type="ARBA" id="ARBA00034704"/>
    </source>
</evidence>
<dbReference type="GO" id="GO:0008017">
    <property type="term" value="F:microtubule binding"/>
    <property type="evidence" value="ECO:0007669"/>
    <property type="project" value="InterPro"/>
</dbReference>
<feature type="domain" description="Kinesin motor" evidence="14">
    <location>
        <begin position="12"/>
        <end position="339"/>
    </location>
</feature>
<evidence type="ECO:0000313" key="15">
    <source>
        <dbReference type="EMBL" id="OMJ90622.1"/>
    </source>
</evidence>
<dbReference type="InterPro" id="IPR027640">
    <property type="entry name" value="Kinesin-like_fam"/>
</dbReference>
<dbReference type="EMBL" id="MPUH01000099">
    <property type="protein sequence ID" value="OMJ90622.1"/>
    <property type="molecule type" value="Genomic_DNA"/>
</dbReference>
<feature type="coiled-coil region" evidence="12">
    <location>
        <begin position="633"/>
        <end position="716"/>
    </location>
</feature>
<name>A0A1R2CNM8_9CILI</name>
<gene>
    <name evidence="15" type="ORF">SteCoe_7021</name>
</gene>
<comment type="similarity">
    <text evidence="9">Belongs to the TRAFAC class myosin-kinesin ATPase superfamily. Kinesin family. KIN-5/BimC subfamily.</text>
</comment>
<keyword evidence="4 10" id="KW-0547">Nucleotide-binding</keyword>
<keyword evidence="2" id="KW-0963">Cytoplasm</keyword>
<feature type="compositionally biased region" description="Polar residues" evidence="13">
    <location>
        <begin position="734"/>
        <end position="752"/>
    </location>
</feature>
<evidence type="ECO:0000256" key="8">
    <source>
        <dbReference type="ARBA" id="ARBA00023212"/>
    </source>
</evidence>
<organism evidence="15 16">
    <name type="scientific">Stentor coeruleus</name>
    <dbReference type="NCBI Taxonomy" id="5963"/>
    <lineage>
        <taxon>Eukaryota</taxon>
        <taxon>Sar</taxon>
        <taxon>Alveolata</taxon>
        <taxon>Ciliophora</taxon>
        <taxon>Postciliodesmatophora</taxon>
        <taxon>Heterotrichea</taxon>
        <taxon>Heterotrichida</taxon>
        <taxon>Stentoridae</taxon>
        <taxon>Stentor</taxon>
    </lineage>
</organism>
<dbReference type="GO" id="GO:0005524">
    <property type="term" value="F:ATP binding"/>
    <property type="evidence" value="ECO:0007669"/>
    <property type="project" value="UniProtKB-UniRule"/>
</dbReference>
<dbReference type="InterPro" id="IPR059182">
    <property type="entry name" value="Khc_C"/>
</dbReference>
<keyword evidence="5 10" id="KW-0067">ATP-binding</keyword>
<accession>A0A1R2CNM8</accession>
<keyword evidence="8" id="KW-0206">Cytoskeleton</keyword>
<keyword evidence="6 12" id="KW-0175">Coiled coil</keyword>
<dbReference type="CDD" id="cd01369">
    <property type="entry name" value="KISc_KHC_KIF5"/>
    <property type="match status" value="1"/>
</dbReference>
<dbReference type="InterPro" id="IPR036961">
    <property type="entry name" value="Kinesin_motor_dom_sf"/>
</dbReference>
<feature type="coiled-coil region" evidence="12">
    <location>
        <begin position="351"/>
        <end position="378"/>
    </location>
</feature>
<dbReference type="GO" id="GO:0003777">
    <property type="term" value="F:microtubule motor activity"/>
    <property type="evidence" value="ECO:0007669"/>
    <property type="project" value="InterPro"/>
</dbReference>
<keyword evidence="7 10" id="KW-0505">Motor protein</keyword>
<dbReference type="Pfam" id="PF00225">
    <property type="entry name" value="Kinesin"/>
    <property type="match status" value="1"/>
</dbReference>
<dbReference type="PANTHER" id="PTHR47968:SF75">
    <property type="entry name" value="CENTROMERE-ASSOCIATED PROTEIN E"/>
    <property type="match status" value="1"/>
</dbReference>
<feature type="binding site" evidence="10">
    <location>
        <begin position="97"/>
        <end position="104"/>
    </location>
    <ligand>
        <name>ATP</name>
        <dbReference type="ChEBI" id="CHEBI:30616"/>
    </ligand>
</feature>
<dbReference type="Gene3D" id="3.40.850.10">
    <property type="entry name" value="Kinesin motor domain"/>
    <property type="match status" value="1"/>
</dbReference>
<keyword evidence="16" id="KW-1185">Reference proteome</keyword>
<comment type="subcellular location">
    <subcellularLocation>
        <location evidence="1">Cytoplasm</location>
        <location evidence="1">Cytoskeleton</location>
    </subcellularLocation>
</comment>
<dbReference type="SMART" id="SM00129">
    <property type="entry name" value="KISc"/>
    <property type="match status" value="1"/>
</dbReference>
<dbReference type="PRINTS" id="PR00380">
    <property type="entry name" value="KINESINHEAVY"/>
</dbReference>
<dbReference type="FunFam" id="3.40.850.10:FF:000019">
    <property type="entry name" value="Kinesin-like protein KIN-5D"/>
    <property type="match status" value="1"/>
</dbReference>
<dbReference type="AlphaFoldDB" id="A0A1R2CNM8"/>
<evidence type="ECO:0000256" key="6">
    <source>
        <dbReference type="ARBA" id="ARBA00023054"/>
    </source>
</evidence>
<dbReference type="GO" id="GO:0007010">
    <property type="term" value="P:cytoskeleton organization"/>
    <property type="evidence" value="ECO:0007669"/>
    <property type="project" value="UniProtKB-ARBA"/>
</dbReference>
<dbReference type="PROSITE" id="PS00411">
    <property type="entry name" value="KINESIN_MOTOR_1"/>
    <property type="match status" value="1"/>
</dbReference>
<evidence type="ECO:0000256" key="1">
    <source>
        <dbReference type="ARBA" id="ARBA00004245"/>
    </source>
</evidence>
<dbReference type="InterPro" id="IPR027417">
    <property type="entry name" value="P-loop_NTPase"/>
</dbReference>
<evidence type="ECO:0000256" key="12">
    <source>
        <dbReference type="SAM" id="Coils"/>
    </source>
</evidence>
<keyword evidence="3 11" id="KW-0493">Microtubule</keyword>
<dbReference type="GO" id="GO:0005874">
    <property type="term" value="C:microtubule"/>
    <property type="evidence" value="ECO:0007669"/>
    <property type="project" value="UniProtKB-KW"/>
</dbReference>
<dbReference type="SUPFAM" id="SSF52540">
    <property type="entry name" value="P-loop containing nucleoside triphosphate hydrolases"/>
    <property type="match status" value="1"/>
</dbReference>
<dbReference type="InterPro" id="IPR019821">
    <property type="entry name" value="Kinesin_motor_CS"/>
</dbReference>
<proteinExistence type="inferred from homology"/>
<evidence type="ECO:0000256" key="10">
    <source>
        <dbReference type="PROSITE-ProRule" id="PRU00283"/>
    </source>
</evidence>
<dbReference type="PROSITE" id="PS50067">
    <property type="entry name" value="KINESIN_MOTOR_2"/>
    <property type="match status" value="1"/>
</dbReference>
<evidence type="ECO:0000313" key="16">
    <source>
        <dbReference type="Proteomes" id="UP000187209"/>
    </source>
</evidence>
<evidence type="ECO:0000256" key="7">
    <source>
        <dbReference type="ARBA" id="ARBA00023175"/>
    </source>
</evidence>
<evidence type="ECO:0000256" key="5">
    <source>
        <dbReference type="ARBA" id="ARBA00022840"/>
    </source>
</evidence>
<evidence type="ECO:0000256" key="4">
    <source>
        <dbReference type="ARBA" id="ARBA00022741"/>
    </source>
</evidence>